<dbReference type="InterPro" id="IPR019412">
    <property type="entry name" value="IML2/TPR_39"/>
</dbReference>
<evidence type="ECO:0000313" key="7">
    <source>
        <dbReference type="Proteomes" id="UP001305779"/>
    </source>
</evidence>
<proteinExistence type="predicted"/>
<reference evidence="6 7" key="1">
    <citation type="journal article" date="2023" name="G3 (Bethesda)">
        <title>A chromosome-level genome assembly of Zasmidium syzygii isolated from banana leaves.</title>
        <authorList>
            <person name="van Westerhoven A.C."/>
            <person name="Mehrabi R."/>
            <person name="Talebi R."/>
            <person name="Steentjes M.B.F."/>
            <person name="Corcolon B."/>
            <person name="Chong P.A."/>
            <person name="Kema G.H.J."/>
            <person name="Seidl M.F."/>
        </authorList>
    </citation>
    <scope>NUCLEOTIDE SEQUENCE [LARGE SCALE GENOMIC DNA]</scope>
    <source>
        <strain evidence="6 7">P124</strain>
    </source>
</reference>
<protein>
    <recommendedName>
        <fullName evidence="2">Inclusion body clearance protein IML2</fullName>
    </recommendedName>
    <alternativeName>
        <fullName evidence="3">Inclusion body clearance protein iml2</fullName>
    </alternativeName>
</protein>
<dbReference type="Pfam" id="PF10300">
    <property type="entry name" value="Iml2-TPR_39"/>
    <property type="match status" value="1"/>
</dbReference>
<dbReference type="PANTHER" id="PTHR31859:SF1">
    <property type="entry name" value="TETRATRICOPEPTIDE REPEAT PROTEIN 39C"/>
    <property type="match status" value="1"/>
</dbReference>
<evidence type="ECO:0000256" key="2">
    <source>
        <dbReference type="ARBA" id="ARBA00018424"/>
    </source>
</evidence>
<comment type="subunit">
    <text evidence="1">Interacts with lipid droplet proteins.</text>
</comment>
<comment type="caution">
    <text evidence="6">The sequence shown here is derived from an EMBL/GenBank/DDBJ whole genome shotgun (WGS) entry which is preliminary data.</text>
</comment>
<feature type="region of interest" description="Disordered" evidence="5">
    <location>
        <begin position="173"/>
        <end position="210"/>
    </location>
</feature>
<dbReference type="EMBL" id="JAXOVC010000001">
    <property type="protein sequence ID" value="KAK4507194.1"/>
    <property type="molecule type" value="Genomic_DNA"/>
</dbReference>
<evidence type="ECO:0000313" key="6">
    <source>
        <dbReference type="EMBL" id="KAK4507194.1"/>
    </source>
</evidence>
<dbReference type="PANTHER" id="PTHR31859">
    <property type="entry name" value="TETRATRICOPEPTIDE REPEAT PROTEIN 39 FAMILY MEMBER"/>
    <property type="match status" value="1"/>
</dbReference>
<organism evidence="6 7">
    <name type="scientific">Zasmidium cellare</name>
    <name type="common">Wine cellar mold</name>
    <name type="synonym">Racodium cellare</name>
    <dbReference type="NCBI Taxonomy" id="395010"/>
    <lineage>
        <taxon>Eukaryota</taxon>
        <taxon>Fungi</taxon>
        <taxon>Dikarya</taxon>
        <taxon>Ascomycota</taxon>
        <taxon>Pezizomycotina</taxon>
        <taxon>Dothideomycetes</taxon>
        <taxon>Dothideomycetidae</taxon>
        <taxon>Mycosphaerellales</taxon>
        <taxon>Mycosphaerellaceae</taxon>
        <taxon>Zasmidium</taxon>
    </lineage>
</organism>
<feature type="region of interest" description="Disordered" evidence="5">
    <location>
        <begin position="91"/>
        <end position="111"/>
    </location>
</feature>
<sequence>MKRMGGWLSSKTTLPATKSLTALDEPAALQDALKSAALIMNDENERAENELSKGTSPFHKLGRATTFFLRATLGFEKEMMEQTSACLSEAEESASEHHRRATRDPTTAHQSKIYPTGSEYALCQAETQLMSAVIGVLNESLTESLRGFYKLRRAFATLHTIVEAENRYLDKHFSSASSSRTSTATEKSKGPYGSEEASAASSGVMTPTSADDEDIEFKDAEEGLADQPTPGQYQGHLDLPVENLSINGSTKGDLDSKSSVEEPPPYAAGISRAASKMDNLNFTADVSNDPIDVYIHSGVSLCYGLLQLILSMVPPAFSRILSILSFRGDRENGLRLLWRATAFKDNINGALASAITLGFHNAAVALCDIHSRESYPKDRLRVLLQDTKKLYPKSVMWLLEDARMAMGSRDLEKGADILINNPLKSPLKQVEALRLFETCTALMCLHRYEECATSFIKCVDMNSWSPGLYLYIAGSCHVELYRQAVLKDDATRAETHKKKATELLGKVTSYAGKKKLMARQLPLDVFIVRKLTKWTARSKAANTDLVDAIGVSPVEEMIYFWSGFRRMRPEHVELSLNSLAWSESQHQKSDSEPIDERAILAVLKATCLRTLNRLPEAQTTLQEQVYCYDWHALKACPHADNWPLPVAHYEHAVCLWQEAGGQDGEREVLRKCSEELGKVEKWESFDLDARIGLKVTTARETLRRVGV</sequence>
<evidence type="ECO:0000256" key="5">
    <source>
        <dbReference type="SAM" id="MobiDB-lite"/>
    </source>
</evidence>
<evidence type="ECO:0000256" key="3">
    <source>
        <dbReference type="ARBA" id="ARBA00019539"/>
    </source>
</evidence>
<name>A0ABR0F0S4_ZASCE</name>
<accession>A0ABR0F0S4</accession>
<keyword evidence="7" id="KW-1185">Reference proteome</keyword>
<comment type="function">
    <text evidence="4">Inclusion body (IB) resident protein that interacts strongly with lipid droplet (LD) proteins. Involved in LD-mediated IB clearing after protein folding stress, probably by enabling access to the IBs of an LD-stored soluble sterol derivative that acts as a chaperone in inclusion clearing.</text>
</comment>
<evidence type="ECO:0000256" key="1">
    <source>
        <dbReference type="ARBA" id="ARBA00011408"/>
    </source>
</evidence>
<feature type="compositionally biased region" description="Low complexity" evidence="5">
    <location>
        <begin position="174"/>
        <end position="185"/>
    </location>
</feature>
<dbReference type="Proteomes" id="UP001305779">
    <property type="component" value="Unassembled WGS sequence"/>
</dbReference>
<gene>
    <name evidence="6" type="ORF">PRZ48_000929</name>
</gene>
<feature type="region of interest" description="Disordered" evidence="5">
    <location>
        <begin position="248"/>
        <end position="267"/>
    </location>
</feature>
<evidence type="ECO:0000256" key="4">
    <source>
        <dbReference type="ARBA" id="ARBA00043897"/>
    </source>
</evidence>